<keyword evidence="5" id="KW-1185">Reference proteome</keyword>
<dbReference type="GO" id="GO:0016020">
    <property type="term" value="C:membrane"/>
    <property type="evidence" value="ECO:0007669"/>
    <property type="project" value="InterPro"/>
</dbReference>
<accession>A0AAV9R8A6</accession>
<feature type="transmembrane region" description="Helical" evidence="2">
    <location>
        <begin position="222"/>
        <end position="238"/>
    </location>
</feature>
<feature type="compositionally biased region" description="Basic and acidic residues" evidence="1">
    <location>
        <begin position="731"/>
        <end position="743"/>
    </location>
</feature>
<sequence length="828" mass="94262">MDLQVIVWLVYCFLLPAVLLTACLFRFNLLSLVYFLYLLLLPWFLCPNKYTVRGHTGRFIKTVFCTSLLFVLAHICFQTVLHTYAPLDTAIGYNCSRWETITRNIGLSRLPLQDPWNVLRLLAPDVGVCVVSLVTIVLCSRLVRNREMVAAANITSLEEDSADATTENGVDEESLVDEEEEEEEEEEERSSNGDPYEVSAATRARQVAEGLKVKVLKILRDLGRVMVVILLGLAGITLPSAFSALYFLLFIGVCTWWACHLPISLLGFNSLCVMVGFFAAGHMVCLYLYQSVLGQAVFPPHSLWARLFGLKDIIIPGNCSVPDDLILNPSHDWPVYVNPGILLVLYITVAAVIKSGLHAASNQQEKRNTSKQELVELKSWNQPEDNCEDETQITFVSRESEGPGETVAGEHQSGVPEARKGQLNESPFFLLGRVVMQQSYVCALIAMMVWSITYHSWLTFVLLLWACLIWMLRSRRHAATLCSPFILLYGLALCCLQYVWAMELEPILPTKVGTMSLRQLGLDRAEYPCLRLGAMLLFTLTFWLLVRQSVKENFRRMSKMSTPLQEVTTKELGAGSESVLKVLGGMVMSCYAKYWIYVCGGMFIMVSFAGKLVAYKIIYMLLFLLCLCLYQVYYSLWRHLLKLFWWLVVAYTMLVLITIYTYQFEDFPEYWKNLTGFTDGQLAAIGLETFALSELFSSILIPGFFLLACILQLHYFHKPFMRITDLDHVTPKHRGKNEGRTEEVSSDNVRVNPEEEHLVPENDEESGDEEFVHTKWGLVMDRILVLSRKFSDILAKLQGFLWRILELHILKMVAFFSVWVALEEVNIE</sequence>
<dbReference type="AlphaFoldDB" id="A0AAV9R8A6"/>
<dbReference type="EMBL" id="JAHHUM010002326">
    <property type="protein sequence ID" value="KAK5604770.1"/>
    <property type="molecule type" value="Genomic_DNA"/>
</dbReference>
<feature type="transmembrane region" description="Helical" evidence="2">
    <location>
        <begin position="244"/>
        <end position="263"/>
    </location>
</feature>
<dbReference type="Proteomes" id="UP001311232">
    <property type="component" value="Unassembled WGS sequence"/>
</dbReference>
<feature type="transmembrane region" description="Helical" evidence="2">
    <location>
        <begin position="335"/>
        <end position="357"/>
    </location>
</feature>
<evidence type="ECO:0000256" key="2">
    <source>
        <dbReference type="SAM" id="Phobius"/>
    </source>
</evidence>
<feature type="transmembrane region" description="Helical" evidence="2">
    <location>
        <begin position="695"/>
        <end position="716"/>
    </location>
</feature>
<dbReference type="PANTHER" id="PTHR47049">
    <property type="entry name" value="PIEZO-TYPE MECHANOSENSITIVE ION CHANNEL HOMOLOG"/>
    <property type="match status" value="1"/>
</dbReference>
<keyword evidence="2" id="KW-1133">Transmembrane helix</keyword>
<organism evidence="4 5">
    <name type="scientific">Crenichthys baileyi</name>
    <name type="common">White River springfish</name>
    <dbReference type="NCBI Taxonomy" id="28760"/>
    <lineage>
        <taxon>Eukaryota</taxon>
        <taxon>Metazoa</taxon>
        <taxon>Chordata</taxon>
        <taxon>Craniata</taxon>
        <taxon>Vertebrata</taxon>
        <taxon>Euteleostomi</taxon>
        <taxon>Actinopterygii</taxon>
        <taxon>Neopterygii</taxon>
        <taxon>Teleostei</taxon>
        <taxon>Neoteleostei</taxon>
        <taxon>Acanthomorphata</taxon>
        <taxon>Ovalentaria</taxon>
        <taxon>Atherinomorphae</taxon>
        <taxon>Cyprinodontiformes</taxon>
        <taxon>Goodeidae</taxon>
        <taxon>Crenichthys</taxon>
    </lineage>
</organism>
<dbReference type="InterPro" id="IPR056769">
    <property type="entry name" value="Piezo_TM1-24"/>
</dbReference>
<protein>
    <recommendedName>
        <fullName evidence="3">Piezo TM1-24 domain-containing protein</fullName>
    </recommendedName>
</protein>
<feature type="transmembrane region" description="Helical" evidence="2">
    <location>
        <begin position="428"/>
        <end position="448"/>
    </location>
</feature>
<evidence type="ECO:0000256" key="1">
    <source>
        <dbReference type="SAM" id="MobiDB-lite"/>
    </source>
</evidence>
<feature type="transmembrane region" description="Helical" evidence="2">
    <location>
        <begin position="479"/>
        <end position="500"/>
    </location>
</feature>
<name>A0AAV9R8A6_9TELE</name>
<feature type="transmembrane region" description="Helical" evidence="2">
    <location>
        <begin position="594"/>
        <end position="611"/>
    </location>
</feature>
<feature type="transmembrane region" description="Helical" evidence="2">
    <location>
        <begin position="270"/>
        <end position="289"/>
    </location>
</feature>
<dbReference type="GO" id="GO:0008381">
    <property type="term" value="F:mechanosensitive monoatomic ion channel activity"/>
    <property type="evidence" value="ECO:0007669"/>
    <property type="project" value="InterPro"/>
</dbReference>
<reference evidence="4 5" key="1">
    <citation type="submission" date="2021-06" db="EMBL/GenBank/DDBJ databases">
        <authorList>
            <person name="Palmer J.M."/>
        </authorList>
    </citation>
    <scope>NUCLEOTIDE SEQUENCE [LARGE SCALE GENOMIC DNA]</scope>
    <source>
        <strain evidence="4 5">MEX-2019</strain>
        <tissue evidence="4">Muscle</tissue>
    </source>
</reference>
<feature type="transmembrane region" description="Helical" evidence="2">
    <location>
        <begin position="643"/>
        <end position="662"/>
    </location>
</feature>
<comment type="caution">
    <text evidence="4">The sequence shown here is derived from an EMBL/GenBank/DDBJ whole genome shotgun (WGS) entry which is preliminary data.</text>
</comment>
<feature type="region of interest" description="Disordered" evidence="1">
    <location>
        <begin position="731"/>
        <end position="751"/>
    </location>
</feature>
<dbReference type="PANTHER" id="PTHR47049:SF5">
    <property type="entry name" value="PIEZO-TYPE MECHANOSENSITIVE ION CHANNEL COMPONENT"/>
    <property type="match status" value="1"/>
</dbReference>
<feature type="transmembrane region" description="Helical" evidence="2">
    <location>
        <begin position="6"/>
        <end position="39"/>
    </location>
</feature>
<feature type="region of interest" description="Disordered" evidence="1">
    <location>
        <begin position="159"/>
        <end position="196"/>
    </location>
</feature>
<keyword evidence="2" id="KW-0812">Transmembrane</keyword>
<dbReference type="Pfam" id="PF24871">
    <property type="entry name" value="Piezo_TM1-24"/>
    <property type="match status" value="1"/>
</dbReference>
<feature type="transmembrane region" description="Helical" evidence="2">
    <location>
        <begin position="59"/>
        <end position="81"/>
    </location>
</feature>
<feature type="transmembrane region" description="Helical" evidence="2">
    <location>
        <begin position="800"/>
        <end position="822"/>
    </location>
</feature>
<evidence type="ECO:0000259" key="3">
    <source>
        <dbReference type="Pfam" id="PF24871"/>
    </source>
</evidence>
<feature type="transmembrane region" description="Helical" evidence="2">
    <location>
        <begin position="118"/>
        <end position="139"/>
    </location>
</feature>
<feature type="domain" description="Piezo TM1-24" evidence="3">
    <location>
        <begin position="26"/>
        <end position="722"/>
    </location>
</feature>
<dbReference type="InterPro" id="IPR027272">
    <property type="entry name" value="Piezo"/>
</dbReference>
<proteinExistence type="predicted"/>
<evidence type="ECO:0000313" key="5">
    <source>
        <dbReference type="Proteomes" id="UP001311232"/>
    </source>
</evidence>
<evidence type="ECO:0000313" key="4">
    <source>
        <dbReference type="EMBL" id="KAK5604770.1"/>
    </source>
</evidence>
<feature type="transmembrane region" description="Helical" evidence="2">
    <location>
        <begin position="617"/>
        <end position="636"/>
    </location>
</feature>
<feature type="transmembrane region" description="Helical" evidence="2">
    <location>
        <begin position="454"/>
        <end position="472"/>
    </location>
</feature>
<feature type="compositionally biased region" description="Acidic residues" evidence="1">
    <location>
        <begin position="169"/>
        <end position="188"/>
    </location>
</feature>
<keyword evidence="2" id="KW-0472">Membrane</keyword>
<feature type="transmembrane region" description="Helical" evidence="2">
    <location>
        <begin position="525"/>
        <end position="546"/>
    </location>
</feature>
<gene>
    <name evidence="4" type="ORF">CRENBAI_010885</name>
</gene>